<keyword evidence="2" id="KW-1185">Reference proteome</keyword>
<dbReference type="Gene3D" id="2.40.128.720">
    <property type="match status" value="1"/>
</dbReference>
<sequence>MKNLRSSLPVLTLFLTLMGCDNEEFSSTQNNSISFSYNIARNAEGQSNSTTPSTVVVTVADEAGNLVHENKHLTFSRSSNGFTSEGLDLIPGNYQLVSFLVLDHENKAIYASPVKGSDMAYVVPGSLPIVFKSGSPKLTDVVAPVLALTSNDTPESFGYVTFGHQLPEAPSLMNIKLKVELLIGNIIYQDVDAIVTVKGYDEEGNLKSHEDFHYTGIEKEISIKAGLYRYTIQTISLGITDEQTIKGNYLWQNRSDGPYPVTYVFGGSAAGKKLSHYITYAEKQKNGPLIPESKITYDYNADGKLLTITSYKYSSNEFIPESYSTLIYENGLVSKITDRSFEQNRLNTETFYEYTSNNNVSKIIRKDITAGVDSEVNISYSYTDRVIDATYTFSNDQSFNYHFEYKSKNIVKDNTSRWGQHCSDGTYIYDKKINPFRHLGYVDYSFRNYSISNRITNNVNYVGCAFPEVIPLSYTYEYDAEGYPTQSVTAYNNENLKRYSNYYYK</sequence>
<dbReference type="RefSeq" id="WP_254154998.1">
    <property type="nucleotide sequence ID" value="NZ_JAHESD010000045.1"/>
</dbReference>
<name>A0ABS5VUD3_9BACT</name>
<proteinExistence type="predicted"/>
<evidence type="ECO:0000313" key="1">
    <source>
        <dbReference type="EMBL" id="MBT1705040.1"/>
    </source>
</evidence>
<evidence type="ECO:0008006" key="3">
    <source>
        <dbReference type="Google" id="ProtNLM"/>
    </source>
</evidence>
<accession>A0ABS5VUD3</accession>
<comment type="caution">
    <text evidence="1">The sequence shown here is derived from an EMBL/GenBank/DDBJ whole genome shotgun (WGS) entry which is preliminary data.</text>
</comment>
<dbReference type="Proteomes" id="UP000772618">
    <property type="component" value="Unassembled WGS sequence"/>
</dbReference>
<reference evidence="1 2" key="1">
    <citation type="submission" date="2021-05" db="EMBL/GenBank/DDBJ databases">
        <title>A Polyphasic approach of four new species of the genus Ohtaekwangia: Ohtaekwangia histidinii sp. nov., Ohtaekwangia cretensis sp. nov., Ohtaekwangia indiensis sp. nov., Ohtaekwangia reichenbachii sp. nov. from diverse environment.</title>
        <authorList>
            <person name="Octaviana S."/>
        </authorList>
    </citation>
    <scope>NUCLEOTIDE SEQUENCE [LARGE SCALE GENOMIC DNA]</scope>
    <source>
        <strain evidence="1 2">PWU20</strain>
    </source>
</reference>
<protein>
    <recommendedName>
        <fullName evidence="3">DUF4906 domain-containing protein</fullName>
    </recommendedName>
</protein>
<evidence type="ECO:0000313" key="2">
    <source>
        <dbReference type="Proteomes" id="UP000772618"/>
    </source>
</evidence>
<organism evidence="1 2">
    <name type="scientific">Chryseosolibacter indicus</name>
    <dbReference type="NCBI Taxonomy" id="2782351"/>
    <lineage>
        <taxon>Bacteria</taxon>
        <taxon>Pseudomonadati</taxon>
        <taxon>Bacteroidota</taxon>
        <taxon>Cytophagia</taxon>
        <taxon>Cytophagales</taxon>
        <taxon>Chryseotaleaceae</taxon>
        <taxon>Chryseosolibacter</taxon>
    </lineage>
</organism>
<gene>
    <name evidence="1" type="ORF">KK060_17235</name>
</gene>
<dbReference type="PROSITE" id="PS51257">
    <property type="entry name" value="PROKAR_LIPOPROTEIN"/>
    <property type="match status" value="1"/>
</dbReference>
<dbReference type="EMBL" id="JAHESD010000045">
    <property type="protein sequence ID" value="MBT1705040.1"/>
    <property type="molecule type" value="Genomic_DNA"/>
</dbReference>
<dbReference type="CDD" id="cd12871">
    <property type="entry name" value="Bacuni_01323_like"/>
    <property type="match status" value="1"/>
</dbReference>